<evidence type="ECO:0000256" key="4">
    <source>
        <dbReference type="PROSITE-ProRule" id="PRU00236"/>
    </source>
</evidence>
<evidence type="ECO:0000313" key="7">
    <source>
        <dbReference type="Proteomes" id="UP000635983"/>
    </source>
</evidence>
<reference evidence="6" key="2">
    <citation type="submission" date="2020-09" db="EMBL/GenBank/DDBJ databases">
        <authorList>
            <person name="Sun Q."/>
            <person name="Ohkuma M."/>
        </authorList>
    </citation>
    <scope>NUCLEOTIDE SEQUENCE</scope>
    <source>
        <strain evidence="6">JCM 30078</strain>
    </source>
</reference>
<dbReference type="GO" id="GO:0046872">
    <property type="term" value="F:metal ion binding"/>
    <property type="evidence" value="ECO:0007669"/>
    <property type="project" value="UniProtKB-KW"/>
</dbReference>
<feature type="domain" description="Deacetylase sirtuin-type" evidence="5">
    <location>
        <begin position="1"/>
        <end position="208"/>
    </location>
</feature>
<dbReference type="GO" id="GO:0070403">
    <property type="term" value="F:NAD+ binding"/>
    <property type="evidence" value="ECO:0007669"/>
    <property type="project" value="InterPro"/>
</dbReference>
<accession>A0A917PRR9</accession>
<dbReference type="GO" id="GO:0017136">
    <property type="term" value="F:histone deacetylase activity, NAD-dependent"/>
    <property type="evidence" value="ECO:0007669"/>
    <property type="project" value="TreeGrafter"/>
</dbReference>
<evidence type="ECO:0000259" key="5">
    <source>
        <dbReference type="PROSITE" id="PS50305"/>
    </source>
</evidence>
<dbReference type="InterPro" id="IPR026591">
    <property type="entry name" value="Sirtuin_cat_small_dom_sf"/>
</dbReference>
<evidence type="ECO:0000256" key="1">
    <source>
        <dbReference type="ARBA" id="ARBA00012928"/>
    </source>
</evidence>
<feature type="active site" description="Proton acceptor" evidence="4">
    <location>
        <position position="52"/>
    </location>
</feature>
<protein>
    <recommendedName>
        <fullName evidence="1">protein acetyllysine N-acetyltransferase</fullName>
        <ecNumber evidence="1">2.3.1.286</ecNumber>
    </recommendedName>
</protein>
<comment type="caution">
    <text evidence="6">The sequence shown here is derived from an EMBL/GenBank/DDBJ whole genome shotgun (WGS) entry which is preliminary data.</text>
</comment>
<keyword evidence="3" id="KW-0520">NAD</keyword>
<keyword evidence="4" id="KW-0862">Zinc</keyword>
<dbReference type="PROSITE" id="PS50305">
    <property type="entry name" value="SIRTUIN"/>
    <property type="match status" value="1"/>
</dbReference>
<proteinExistence type="predicted"/>
<feature type="binding site" evidence="4">
    <location>
        <position position="111"/>
    </location>
    <ligand>
        <name>Zn(2+)</name>
        <dbReference type="ChEBI" id="CHEBI:29105"/>
    </ligand>
</feature>
<dbReference type="Proteomes" id="UP000635983">
    <property type="component" value="Unassembled WGS sequence"/>
</dbReference>
<dbReference type="InterPro" id="IPR050134">
    <property type="entry name" value="NAD-dep_sirtuin_deacylases"/>
</dbReference>
<dbReference type="InterPro" id="IPR026590">
    <property type="entry name" value="Ssirtuin_cat_dom"/>
</dbReference>
<dbReference type="EC" id="2.3.1.286" evidence="1"/>
<name>A0A917PRR9_9PSED</name>
<organism evidence="6 7">
    <name type="scientific">Pseudomonas matsuisoli</name>
    <dbReference type="NCBI Taxonomy" id="1515666"/>
    <lineage>
        <taxon>Bacteria</taxon>
        <taxon>Pseudomonadati</taxon>
        <taxon>Pseudomonadota</taxon>
        <taxon>Gammaproteobacteria</taxon>
        <taxon>Pseudomonadales</taxon>
        <taxon>Pseudomonadaceae</taxon>
        <taxon>Pseudomonas</taxon>
    </lineage>
</organism>
<dbReference type="AlphaFoldDB" id="A0A917PRR9"/>
<keyword evidence="4" id="KW-0479">Metal-binding</keyword>
<dbReference type="PANTHER" id="PTHR11085:SF10">
    <property type="entry name" value="NAD-DEPENDENT PROTEIN DEACYLASE SIRTUIN-5, MITOCHONDRIAL-RELATED"/>
    <property type="match status" value="1"/>
</dbReference>
<keyword evidence="7" id="KW-1185">Reference proteome</keyword>
<gene>
    <name evidence="6" type="ORF">GCM10009304_13720</name>
</gene>
<evidence type="ECO:0000256" key="2">
    <source>
        <dbReference type="ARBA" id="ARBA00022679"/>
    </source>
</evidence>
<keyword evidence="2" id="KW-0808">Transferase</keyword>
<dbReference type="Gene3D" id="3.30.1600.10">
    <property type="entry name" value="SIR2/SIRT2 'Small Domain"/>
    <property type="match status" value="1"/>
</dbReference>
<dbReference type="InterPro" id="IPR029035">
    <property type="entry name" value="DHS-like_NAD/FAD-binding_dom"/>
</dbReference>
<dbReference type="InterPro" id="IPR003000">
    <property type="entry name" value="Sirtuin"/>
</dbReference>
<dbReference type="EMBL" id="BMPO01000003">
    <property type="protein sequence ID" value="GGJ89384.1"/>
    <property type="molecule type" value="Genomic_DNA"/>
</dbReference>
<evidence type="ECO:0000256" key="3">
    <source>
        <dbReference type="ARBA" id="ARBA00023027"/>
    </source>
</evidence>
<reference evidence="6" key="1">
    <citation type="journal article" date="2014" name="Int. J. Syst. Evol. Microbiol.">
        <title>Complete genome sequence of Corynebacterium casei LMG S-19264T (=DSM 44701T), isolated from a smear-ripened cheese.</title>
        <authorList>
            <consortium name="US DOE Joint Genome Institute (JGI-PGF)"/>
            <person name="Walter F."/>
            <person name="Albersmeier A."/>
            <person name="Kalinowski J."/>
            <person name="Ruckert C."/>
        </authorList>
    </citation>
    <scope>NUCLEOTIDE SEQUENCE</scope>
    <source>
        <strain evidence="6">JCM 30078</strain>
    </source>
</reference>
<feature type="binding site" evidence="4">
    <location>
        <position position="63"/>
    </location>
    <ligand>
        <name>Zn(2+)</name>
        <dbReference type="ChEBI" id="CHEBI:29105"/>
    </ligand>
</feature>
<dbReference type="SUPFAM" id="SSF52467">
    <property type="entry name" value="DHS-like NAD/FAD-binding domain"/>
    <property type="match status" value="1"/>
</dbReference>
<feature type="binding site" evidence="4">
    <location>
        <position position="114"/>
    </location>
    <ligand>
        <name>Zn(2+)</name>
        <dbReference type="ChEBI" id="CHEBI:29105"/>
    </ligand>
</feature>
<dbReference type="Pfam" id="PF02146">
    <property type="entry name" value="SIR2"/>
    <property type="match status" value="1"/>
</dbReference>
<dbReference type="PANTHER" id="PTHR11085">
    <property type="entry name" value="NAD-DEPENDENT PROTEIN DEACYLASE SIRTUIN-5, MITOCHONDRIAL-RELATED"/>
    <property type="match status" value="1"/>
</dbReference>
<dbReference type="Gene3D" id="3.40.50.1220">
    <property type="entry name" value="TPP-binding domain"/>
    <property type="match status" value="1"/>
</dbReference>
<sequence length="208" mass="22033">MRGWPTVAAANPNAAHRSLADLQAHGKLAGVITQNVDGLHSAAGSPDVVDLHGNLHRVRCLDCAGTFSRADIQTRLEAQNPDLRDIEVVLAPDGDAQVAAEFLEGFVLPLCPRCSGERLKPDVVFFGENVAANDATAAMARVQAADALLVVGSSLMAFSAFRLCQAAHRAGKPIFAINHGKTRADELIALKIDIPCERALPLLCNLVT</sequence>
<feature type="binding site" evidence="4">
    <location>
        <position position="60"/>
    </location>
    <ligand>
        <name>Zn(2+)</name>
        <dbReference type="ChEBI" id="CHEBI:29105"/>
    </ligand>
</feature>
<evidence type="ECO:0000313" key="6">
    <source>
        <dbReference type="EMBL" id="GGJ89384.1"/>
    </source>
</evidence>